<dbReference type="PANTHER" id="PTHR12383:SF16">
    <property type="entry name" value="MITOCHONDRIAL INNER MEMBRANE PROTEASE SUBUNIT 1"/>
    <property type="match status" value="1"/>
</dbReference>
<keyword evidence="5" id="KW-0472">Membrane</keyword>
<dbReference type="Pfam" id="PF10502">
    <property type="entry name" value="Peptidase_S26"/>
    <property type="match status" value="2"/>
</dbReference>
<evidence type="ECO:0000256" key="4">
    <source>
        <dbReference type="ARBA" id="ARBA00023128"/>
    </source>
</evidence>
<keyword evidence="4" id="KW-0496">Mitochondrion</keyword>
<feature type="domain" description="Peptidase S26" evidence="8">
    <location>
        <begin position="35"/>
        <end position="101"/>
    </location>
</feature>
<evidence type="ECO:0000256" key="2">
    <source>
        <dbReference type="ARBA" id="ARBA00022792"/>
    </source>
</evidence>
<dbReference type="GO" id="GO:0006465">
    <property type="term" value="P:signal peptide processing"/>
    <property type="evidence" value="ECO:0007669"/>
    <property type="project" value="InterPro"/>
</dbReference>
<dbReference type="PRINTS" id="PR00727">
    <property type="entry name" value="LEADERPTASE"/>
</dbReference>
<keyword evidence="10" id="KW-1185">Reference proteome</keyword>
<evidence type="ECO:0000259" key="8">
    <source>
        <dbReference type="Pfam" id="PF10502"/>
    </source>
</evidence>
<dbReference type="Gene3D" id="2.10.109.10">
    <property type="entry name" value="Umud Fragment, subunit A"/>
    <property type="match status" value="1"/>
</dbReference>
<dbReference type="Proteomes" id="UP000256970">
    <property type="component" value="Unassembled WGS sequence"/>
</dbReference>
<organism evidence="9 10">
    <name type="scientific">Tetradesmus obliquus</name>
    <name type="common">Green alga</name>
    <name type="synonym">Acutodesmus obliquus</name>
    <dbReference type="NCBI Taxonomy" id="3088"/>
    <lineage>
        <taxon>Eukaryota</taxon>
        <taxon>Viridiplantae</taxon>
        <taxon>Chlorophyta</taxon>
        <taxon>core chlorophytes</taxon>
        <taxon>Chlorophyceae</taxon>
        <taxon>CS clade</taxon>
        <taxon>Sphaeropleales</taxon>
        <taxon>Scenedesmaceae</taxon>
        <taxon>Tetradesmus</taxon>
    </lineage>
</organism>
<reference evidence="9 10" key="1">
    <citation type="submission" date="2016-10" db="EMBL/GenBank/DDBJ databases">
        <authorList>
            <person name="Cai Z."/>
        </authorList>
    </citation>
    <scope>NUCLEOTIDE SEQUENCE [LARGE SCALE GENOMIC DNA]</scope>
</reference>
<dbReference type="AlphaFoldDB" id="A0A383VE91"/>
<comment type="similarity">
    <text evidence="6">Belongs to the peptidase S26 family. IMP1 subfamily.</text>
</comment>
<dbReference type="GO" id="GO:0006627">
    <property type="term" value="P:protein processing involved in protein targeting to mitochondrion"/>
    <property type="evidence" value="ECO:0007669"/>
    <property type="project" value="TreeGrafter"/>
</dbReference>
<evidence type="ECO:0000256" key="6">
    <source>
        <dbReference type="ARBA" id="ARBA00038445"/>
    </source>
</evidence>
<evidence type="ECO:0000256" key="5">
    <source>
        <dbReference type="ARBA" id="ARBA00023136"/>
    </source>
</evidence>
<dbReference type="InterPro" id="IPR000223">
    <property type="entry name" value="Pept_S26A_signal_pept_1"/>
</dbReference>
<dbReference type="PANTHER" id="PTHR12383">
    <property type="entry name" value="PROTEASE FAMILY S26 MITOCHONDRIAL INNER MEMBRANE PROTEASE-RELATED"/>
    <property type="match status" value="1"/>
</dbReference>
<comment type="subcellular location">
    <subcellularLocation>
        <location evidence="1">Mitochondrion inner membrane</location>
    </subcellularLocation>
</comment>
<evidence type="ECO:0000256" key="1">
    <source>
        <dbReference type="ARBA" id="ARBA00004273"/>
    </source>
</evidence>
<evidence type="ECO:0000256" key="3">
    <source>
        <dbReference type="ARBA" id="ARBA00022801"/>
    </source>
</evidence>
<protein>
    <recommendedName>
        <fullName evidence="8">Peptidase S26 domain-containing protein</fullName>
    </recommendedName>
</protein>
<feature type="active site" evidence="7">
    <location>
        <position position="87"/>
    </location>
</feature>
<gene>
    <name evidence="9" type="ORF">BQ4739_LOCUS3289</name>
</gene>
<dbReference type="GO" id="GO:0004252">
    <property type="term" value="F:serine-type endopeptidase activity"/>
    <property type="evidence" value="ECO:0007669"/>
    <property type="project" value="InterPro"/>
</dbReference>
<feature type="domain" description="Peptidase S26" evidence="8">
    <location>
        <begin position="108"/>
        <end position="150"/>
    </location>
</feature>
<keyword evidence="3" id="KW-0378">Hydrolase</keyword>
<dbReference type="InterPro" id="IPR052064">
    <property type="entry name" value="Mito_IMP1_subunit"/>
</dbReference>
<dbReference type="SUPFAM" id="SSF51306">
    <property type="entry name" value="LexA/Signal peptidase"/>
    <property type="match status" value="1"/>
</dbReference>
<dbReference type="CDD" id="cd06530">
    <property type="entry name" value="S26_SPase_I"/>
    <property type="match status" value="1"/>
</dbReference>
<evidence type="ECO:0000256" key="7">
    <source>
        <dbReference type="PIRSR" id="PIRSR600223-1"/>
    </source>
</evidence>
<keyword evidence="2" id="KW-0999">Mitochondrion inner membrane</keyword>
<dbReference type="STRING" id="3088.A0A383VE91"/>
<sequence length="161" mass="17559">MAAAAWASWHKALRGAVGFVRGVSCFYVVYNYGGFLSKVDGPSMFPTFTGRGDWVVAEALPGLSDRVQVGDVVISTRPIQADENIIKRVTAVQGQTVNVDKAGSIAPVQIQVPPGHVWLQGDNLILSRDSREYGPVPLALVKGRVVAQLWPSIKWVERKFK</sequence>
<dbReference type="InterPro" id="IPR036286">
    <property type="entry name" value="LexA/Signal_pep-like_sf"/>
</dbReference>
<dbReference type="GO" id="GO:0042720">
    <property type="term" value="C:mitochondrial inner membrane peptidase complex"/>
    <property type="evidence" value="ECO:0007669"/>
    <property type="project" value="TreeGrafter"/>
</dbReference>
<dbReference type="EMBL" id="FNXT01000258">
    <property type="protein sequence ID" value="SZX62696.1"/>
    <property type="molecule type" value="Genomic_DNA"/>
</dbReference>
<feature type="active site" evidence="7">
    <location>
        <position position="43"/>
    </location>
</feature>
<proteinExistence type="inferred from homology"/>
<evidence type="ECO:0000313" key="9">
    <source>
        <dbReference type="EMBL" id="SZX62696.1"/>
    </source>
</evidence>
<accession>A0A383VE91</accession>
<name>A0A383VE91_TETOB</name>
<evidence type="ECO:0000313" key="10">
    <source>
        <dbReference type="Proteomes" id="UP000256970"/>
    </source>
</evidence>
<dbReference type="InterPro" id="IPR019533">
    <property type="entry name" value="Peptidase_S26"/>
</dbReference>